<keyword evidence="3" id="KW-1185">Reference proteome</keyword>
<evidence type="ECO:0000259" key="1">
    <source>
        <dbReference type="Pfam" id="PF01636"/>
    </source>
</evidence>
<dbReference type="STRING" id="1121001.SAMN02745857_01900"/>
<protein>
    <submittedName>
        <fullName evidence="2">Phosphotransferase enzyme family protein</fullName>
    </submittedName>
</protein>
<dbReference type="RefSeq" id="WP_176216868.1">
    <property type="nucleotide sequence ID" value="NZ_FWXD01000009.1"/>
</dbReference>
<accession>A0A1W1XKJ6</accession>
<evidence type="ECO:0000313" key="3">
    <source>
        <dbReference type="Proteomes" id="UP000192761"/>
    </source>
</evidence>
<dbReference type="InterPro" id="IPR002575">
    <property type="entry name" value="Aminoglycoside_PTrfase"/>
</dbReference>
<dbReference type="GO" id="GO:0016740">
    <property type="term" value="F:transferase activity"/>
    <property type="evidence" value="ECO:0007669"/>
    <property type="project" value="UniProtKB-KW"/>
</dbReference>
<dbReference type="SUPFAM" id="SSF56112">
    <property type="entry name" value="Protein kinase-like (PK-like)"/>
    <property type="match status" value="1"/>
</dbReference>
<keyword evidence="2" id="KW-0808">Transferase</keyword>
<feature type="domain" description="Aminoglycoside phosphotransferase" evidence="1">
    <location>
        <begin position="9"/>
        <end position="207"/>
    </location>
</feature>
<name>A0A1W1XKJ6_9NEIS</name>
<evidence type="ECO:0000313" key="2">
    <source>
        <dbReference type="EMBL" id="SMC24435.1"/>
    </source>
</evidence>
<dbReference type="Pfam" id="PF01636">
    <property type="entry name" value="APH"/>
    <property type="match status" value="1"/>
</dbReference>
<dbReference type="Proteomes" id="UP000192761">
    <property type="component" value="Unassembled WGS sequence"/>
</dbReference>
<proteinExistence type="predicted"/>
<dbReference type="Gene3D" id="3.90.1200.10">
    <property type="match status" value="1"/>
</dbReference>
<organism evidence="2 3">
    <name type="scientific">Andreprevotia lacus DSM 23236</name>
    <dbReference type="NCBI Taxonomy" id="1121001"/>
    <lineage>
        <taxon>Bacteria</taxon>
        <taxon>Pseudomonadati</taxon>
        <taxon>Pseudomonadota</taxon>
        <taxon>Betaproteobacteria</taxon>
        <taxon>Neisseriales</taxon>
        <taxon>Chitinibacteraceae</taxon>
        <taxon>Andreprevotia</taxon>
    </lineage>
</organism>
<dbReference type="AlphaFoldDB" id="A0A1W1XKJ6"/>
<reference evidence="2 3" key="1">
    <citation type="submission" date="2017-04" db="EMBL/GenBank/DDBJ databases">
        <authorList>
            <person name="Afonso C.L."/>
            <person name="Miller P.J."/>
            <person name="Scott M.A."/>
            <person name="Spackman E."/>
            <person name="Goraichik I."/>
            <person name="Dimitrov K.M."/>
            <person name="Suarez D.L."/>
            <person name="Swayne D.E."/>
        </authorList>
    </citation>
    <scope>NUCLEOTIDE SEQUENCE [LARGE SCALE GENOMIC DNA]</scope>
    <source>
        <strain evidence="2 3">DSM 23236</strain>
    </source>
</reference>
<gene>
    <name evidence="2" type="ORF">SAMN02745857_01900</name>
</gene>
<sequence>MTEILGTGARARVIRDSDDALKLYQPETDKASVFYEAYIHALIEPTGLPIAKIHAVEQRDGQWALRMDLIGGPLLADAFLRQADQVPVLLQRFVELQQRIHRQRLALPCRLKTLLQGKLARLADQLPSDLLRQLAEQLAALPDGDALCHGDYHPLNVIVNEAGLHVIDWFDASLGDRAADVCRSYLILRIHAPPLAAAYLEIYCATAGIAQQDVLRWLPVIAAARLTEELSAERDALLALLALR</sequence>
<dbReference type="EMBL" id="FWXD01000009">
    <property type="protein sequence ID" value="SMC24435.1"/>
    <property type="molecule type" value="Genomic_DNA"/>
</dbReference>
<dbReference type="InterPro" id="IPR011009">
    <property type="entry name" value="Kinase-like_dom_sf"/>
</dbReference>